<dbReference type="Proteomes" id="UP001157003">
    <property type="component" value="Segment"/>
</dbReference>
<accession>A0A976UAL3</accession>
<evidence type="ECO:0000256" key="1">
    <source>
        <dbReference type="SAM" id="Phobius"/>
    </source>
</evidence>
<evidence type="ECO:0000313" key="2">
    <source>
        <dbReference type="EMBL" id="UVF62370.1"/>
    </source>
</evidence>
<reference evidence="2 3" key="1">
    <citation type="submission" date="2022-05" db="EMBL/GenBank/DDBJ databases">
        <title>Diverse viruses of marine archaea discovered using metagenomics.</title>
        <authorList>
            <person name="Zhou Y."/>
        </authorList>
    </citation>
    <scope>NUCLEOTIDE SEQUENCE [LARGE SCALE GENOMIC DNA]</scope>
    <source>
        <strain evidence="2">YSH_174770</strain>
    </source>
</reference>
<organism evidence="2 3">
    <name type="scientific">Nitrososphaeria virus YSH_174770</name>
    <dbReference type="NCBI Taxonomy" id="3071322"/>
    <lineage>
        <taxon>Viruses</taxon>
        <taxon>Duplodnaviria</taxon>
        <taxon>Heunggongvirae</taxon>
        <taxon>Uroviricota</taxon>
        <taxon>Caudoviricetes</taxon>
        <taxon>Juravirales</taxon>
        <taxon>Yangangviridae</taxon>
        <taxon>Senitvirus</taxon>
        <taxon>Senitvirus yangshanense</taxon>
    </lineage>
</organism>
<proteinExistence type="predicted"/>
<keyword evidence="1" id="KW-0812">Transmembrane</keyword>
<keyword evidence="3" id="KW-1185">Reference proteome</keyword>
<evidence type="ECO:0000313" key="3">
    <source>
        <dbReference type="Proteomes" id="UP001157003"/>
    </source>
</evidence>
<keyword evidence="1" id="KW-1133">Transmembrane helix</keyword>
<name>A0A976UAL3_9CAUD</name>
<feature type="transmembrane region" description="Helical" evidence="1">
    <location>
        <begin position="58"/>
        <end position="78"/>
    </location>
</feature>
<keyword evidence="1" id="KW-0472">Membrane</keyword>
<dbReference type="EMBL" id="ON649700">
    <property type="protein sequence ID" value="UVF62370.1"/>
    <property type="molecule type" value="Genomic_DNA"/>
</dbReference>
<protein>
    <submittedName>
        <fullName evidence="2">Uncharacterized protein</fullName>
    </submittedName>
</protein>
<sequence>MITRFLEWYDRRMTESLSISAVILYLQIPHTITAAECFFGDHNSTMLFGKNIVLDFLLYGIDLLEMIPIIGITLTIIARIKHGKNA</sequence>